<name>A0A084JA66_9CLOT</name>
<keyword evidence="3" id="KW-1185">Reference proteome</keyword>
<evidence type="ECO:0000313" key="2">
    <source>
        <dbReference type="EMBL" id="KEZ85850.1"/>
    </source>
</evidence>
<dbReference type="RefSeq" id="WP_035133526.1">
    <property type="nucleotide sequence ID" value="NZ_JPMD01000028.1"/>
</dbReference>
<dbReference type="PROSITE" id="PS51819">
    <property type="entry name" value="VOC"/>
    <property type="match status" value="1"/>
</dbReference>
<dbReference type="STRING" id="318464.IO99_11970"/>
<dbReference type="InterPro" id="IPR037523">
    <property type="entry name" value="VOC_core"/>
</dbReference>
<reference evidence="2 3" key="1">
    <citation type="submission" date="2014-07" db="EMBL/GenBank/DDBJ databases">
        <title>Draft genome of Clostridium sulfidigenes 113A isolated from sediments associated with methane hydrate from Krishna Godavari basin.</title>
        <authorList>
            <person name="Honkalas V.S."/>
            <person name="Dabir A.P."/>
            <person name="Arora P."/>
            <person name="Dhakephalkar P.K."/>
        </authorList>
    </citation>
    <scope>NUCLEOTIDE SEQUENCE [LARGE SCALE GENOMIC DNA]</scope>
    <source>
        <strain evidence="2 3">113A</strain>
    </source>
</reference>
<dbReference type="AlphaFoldDB" id="A0A084JA66"/>
<evidence type="ECO:0000313" key="3">
    <source>
        <dbReference type="Proteomes" id="UP000028542"/>
    </source>
</evidence>
<dbReference type="SUPFAM" id="SSF54593">
    <property type="entry name" value="Glyoxalase/Bleomycin resistance protein/Dihydroxybiphenyl dioxygenase"/>
    <property type="match status" value="1"/>
</dbReference>
<dbReference type="eggNOG" id="COG0346">
    <property type="taxonomic scope" value="Bacteria"/>
</dbReference>
<dbReference type="Gene3D" id="3.10.180.10">
    <property type="entry name" value="2,3-Dihydroxybiphenyl 1,2-Dioxygenase, domain 1"/>
    <property type="match status" value="1"/>
</dbReference>
<comment type="caution">
    <text evidence="2">The sequence shown here is derived from an EMBL/GenBank/DDBJ whole genome shotgun (WGS) entry which is preliminary data.</text>
</comment>
<feature type="domain" description="VOC" evidence="1">
    <location>
        <begin position="2"/>
        <end position="121"/>
    </location>
</feature>
<accession>A0A084JA66</accession>
<dbReference type="Proteomes" id="UP000028542">
    <property type="component" value="Unassembled WGS sequence"/>
</dbReference>
<protein>
    <submittedName>
        <fullName evidence="2">Glyoxalase</fullName>
    </submittedName>
</protein>
<dbReference type="Pfam" id="PF12681">
    <property type="entry name" value="Glyoxalase_2"/>
    <property type="match status" value="1"/>
</dbReference>
<dbReference type="InterPro" id="IPR025870">
    <property type="entry name" value="Glyoxalase-like_dom"/>
</dbReference>
<proteinExistence type="predicted"/>
<evidence type="ECO:0000259" key="1">
    <source>
        <dbReference type="PROSITE" id="PS51819"/>
    </source>
</evidence>
<gene>
    <name evidence="2" type="ORF">IO99_11970</name>
</gene>
<dbReference type="InterPro" id="IPR029068">
    <property type="entry name" value="Glyas_Bleomycin-R_OHBP_Dase"/>
</dbReference>
<organism evidence="2 3">
    <name type="scientific">Clostridium sulfidigenes</name>
    <dbReference type="NCBI Taxonomy" id="318464"/>
    <lineage>
        <taxon>Bacteria</taxon>
        <taxon>Bacillati</taxon>
        <taxon>Bacillota</taxon>
        <taxon>Clostridia</taxon>
        <taxon>Eubacteriales</taxon>
        <taxon>Clostridiaceae</taxon>
        <taxon>Clostridium</taxon>
    </lineage>
</organism>
<dbReference type="EMBL" id="JPMD01000028">
    <property type="protein sequence ID" value="KEZ85850.1"/>
    <property type="molecule type" value="Genomic_DNA"/>
</dbReference>
<sequence>MKFSSPLIVVSDIEKSKLFYYEVLGLKVVEDFGENVTLTGGIALQTKDSWCTFIHKKDNEIVFGGNDTELYFEEDNFDCFIQRLNNMTDINYVHSIVEHSWGQRVVRFYDPDNHIIEVGENMIIVVRRFLNNGLSIKEIAIRMDVPVDYVNFCLK</sequence>